<reference evidence="2 3" key="1">
    <citation type="submission" date="2016-07" db="EMBL/GenBank/DDBJ databases">
        <title>Pervasive Adenine N6-methylation of Active Genes in Fungi.</title>
        <authorList>
            <consortium name="DOE Joint Genome Institute"/>
            <person name="Mondo S.J."/>
            <person name="Dannebaum R.O."/>
            <person name="Kuo R.C."/>
            <person name="Labutti K."/>
            <person name="Haridas S."/>
            <person name="Kuo A."/>
            <person name="Salamov A."/>
            <person name="Ahrendt S.R."/>
            <person name="Lipzen A."/>
            <person name="Sullivan W."/>
            <person name="Andreopoulos W.B."/>
            <person name="Clum A."/>
            <person name="Lindquist E."/>
            <person name="Daum C."/>
            <person name="Ramamoorthy G.K."/>
            <person name="Gryganskyi A."/>
            <person name="Culley D."/>
            <person name="Magnuson J.K."/>
            <person name="James T.Y."/>
            <person name="O'Malley M.A."/>
            <person name="Stajich J.E."/>
            <person name="Spatafora J.W."/>
            <person name="Visel A."/>
            <person name="Grigoriev I.V."/>
        </authorList>
    </citation>
    <scope>NUCLEOTIDE SEQUENCE [LARGE SCALE GENOMIC DNA]</scope>
    <source>
        <strain evidence="2 3">NRRL 3301</strain>
    </source>
</reference>
<evidence type="ECO:0000256" key="1">
    <source>
        <dbReference type="SAM" id="MobiDB-lite"/>
    </source>
</evidence>
<dbReference type="OrthoDB" id="10654274at2759"/>
<protein>
    <submittedName>
        <fullName evidence="2">Uncharacterized protein</fullName>
    </submittedName>
</protein>
<dbReference type="AlphaFoldDB" id="A0A1X2GJ50"/>
<gene>
    <name evidence="2" type="ORF">DM01DRAFT_322740</name>
</gene>
<feature type="compositionally biased region" description="Polar residues" evidence="1">
    <location>
        <begin position="1"/>
        <end position="10"/>
    </location>
</feature>
<name>A0A1X2GJ50_9FUNG</name>
<feature type="compositionally biased region" description="Polar residues" evidence="1">
    <location>
        <begin position="23"/>
        <end position="35"/>
    </location>
</feature>
<dbReference type="Proteomes" id="UP000242146">
    <property type="component" value="Unassembled WGS sequence"/>
</dbReference>
<organism evidence="2 3">
    <name type="scientific">Hesseltinella vesiculosa</name>
    <dbReference type="NCBI Taxonomy" id="101127"/>
    <lineage>
        <taxon>Eukaryota</taxon>
        <taxon>Fungi</taxon>
        <taxon>Fungi incertae sedis</taxon>
        <taxon>Mucoromycota</taxon>
        <taxon>Mucoromycotina</taxon>
        <taxon>Mucoromycetes</taxon>
        <taxon>Mucorales</taxon>
        <taxon>Cunninghamellaceae</taxon>
        <taxon>Hesseltinella</taxon>
    </lineage>
</organism>
<feature type="region of interest" description="Disordered" evidence="1">
    <location>
        <begin position="120"/>
        <end position="161"/>
    </location>
</feature>
<comment type="caution">
    <text evidence="2">The sequence shown here is derived from an EMBL/GenBank/DDBJ whole genome shotgun (WGS) entry which is preliminary data.</text>
</comment>
<accession>A0A1X2GJ50</accession>
<feature type="compositionally biased region" description="Polar residues" evidence="1">
    <location>
        <begin position="304"/>
        <end position="317"/>
    </location>
</feature>
<evidence type="ECO:0000313" key="3">
    <source>
        <dbReference type="Proteomes" id="UP000242146"/>
    </source>
</evidence>
<keyword evidence="3" id="KW-1185">Reference proteome</keyword>
<proteinExistence type="predicted"/>
<feature type="region of interest" description="Disordered" evidence="1">
    <location>
        <begin position="304"/>
        <end position="326"/>
    </location>
</feature>
<feature type="region of interest" description="Disordered" evidence="1">
    <location>
        <begin position="1"/>
        <end position="98"/>
    </location>
</feature>
<feature type="compositionally biased region" description="Low complexity" evidence="1">
    <location>
        <begin position="124"/>
        <end position="145"/>
    </location>
</feature>
<feature type="compositionally biased region" description="Polar residues" evidence="1">
    <location>
        <begin position="71"/>
        <end position="94"/>
    </location>
</feature>
<dbReference type="EMBL" id="MCGT01000012">
    <property type="protein sequence ID" value="ORX55029.1"/>
    <property type="molecule type" value="Genomic_DNA"/>
</dbReference>
<feature type="compositionally biased region" description="Low complexity" evidence="1">
    <location>
        <begin position="11"/>
        <end position="22"/>
    </location>
</feature>
<evidence type="ECO:0000313" key="2">
    <source>
        <dbReference type="EMBL" id="ORX55029.1"/>
    </source>
</evidence>
<sequence>MGLSPTQRPRSSSTFSNSSNTSLTINDWIHSTSCPIPQKERLDDKRKKKKSTTLEQTETLWQSFDEGAVLTGSSNASSPRHSPFTTSPTQSPLQLPTSSSNLSLASLMLLPTSVQLKESGDIDSAPMTPTTVSSASSSSTASKSKYWPGSSATPTRDTSRPHADFSSMFAPFAACPNVSSDGQCFSVPSVLHTFFVEQDTEAFDSLLQELHPYPFRQRQPVRQRLERKQEYYESPSLPVSLRSKRHSFDYAQIDHYDRTSSIDEIDTLKDIPYTHALVTDNYEELVLRDRIQWITQQEYQAHSMESTFSPGPQSNEFLFSPRSPPR</sequence>